<name>X7FCM2_9RHOB</name>
<dbReference type="Gene3D" id="3.40.50.300">
    <property type="entry name" value="P-loop containing nucleotide triphosphate hydrolases"/>
    <property type="match status" value="2"/>
</dbReference>
<protein>
    <submittedName>
        <fullName evidence="8">Elongation factor 3</fullName>
    </submittedName>
</protein>
<keyword evidence="8" id="KW-0648">Protein biosynthesis</keyword>
<dbReference type="InterPro" id="IPR037118">
    <property type="entry name" value="Val-tRNA_synth_C_sf"/>
</dbReference>
<comment type="similarity">
    <text evidence="4">Belongs to the ABC transporter superfamily. ABCF family. Uup subfamily.</text>
</comment>
<keyword evidence="9" id="KW-1185">Reference proteome</keyword>
<dbReference type="Pfam" id="PF16326">
    <property type="entry name" value="ABC_tran_CTD"/>
    <property type="match status" value="1"/>
</dbReference>
<dbReference type="EMBL" id="JAME01000002">
    <property type="protein sequence ID" value="ETX30647.1"/>
    <property type="molecule type" value="Genomic_DNA"/>
</dbReference>
<keyword evidence="8" id="KW-0251">Elongation factor</keyword>
<dbReference type="CDD" id="cd03221">
    <property type="entry name" value="ABCF_EF-3"/>
    <property type="match status" value="2"/>
</dbReference>
<proteinExistence type="inferred from homology"/>
<reference evidence="8 9" key="1">
    <citation type="submission" date="2014-01" db="EMBL/GenBank/DDBJ databases">
        <title>Roseivivax isoporae LMG 25204 Genome Sequencing.</title>
        <authorList>
            <person name="Lai Q."/>
            <person name="Li G."/>
            <person name="Shao Z."/>
        </authorList>
    </citation>
    <scope>NUCLEOTIDE SEQUENCE [LARGE SCALE GENOMIC DNA]</scope>
    <source>
        <strain evidence="8 9">LMG 25204</strain>
    </source>
</reference>
<organism evidence="8 9">
    <name type="scientific">Roseivivax isoporae LMG 25204</name>
    <dbReference type="NCBI Taxonomy" id="1449351"/>
    <lineage>
        <taxon>Bacteria</taxon>
        <taxon>Pseudomonadati</taxon>
        <taxon>Pseudomonadota</taxon>
        <taxon>Alphaproteobacteria</taxon>
        <taxon>Rhodobacterales</taxon>
        <taxon>Roseobacteraceae</taxon>
        <taxon>Roseivivax</taxon>
    </lineage>
</organism>
<dbReference type="Gene3D" id="1.10.287.380">
    <property type="entry name" value="Valyl-tRNA synthetase, C-terminal domain"/>
    <property type="match status" value="1"/>
</dbReference>
<dbReference type="PANTHER" id="PTHR42855:SF1">
    <property type="entry name" value="ABC TRANSPORTER DOMAIN-CONTAINING PROTEIN"/>
    <property type="match status" value="1"/>
</dbReference>
<dbReference type="SUPFAM" id="SSF52540">
    <property type="entry name" value="P-loop containing nucleoside triphosphate hydrolases"/>
    <property type="match status" value="2"/>
</dbReference>
<evidence type="ECO:0000313" key="8">
    <source>
        <dbReference type="EMBL" id="ETX30647.1"/>
    </source>
</evidence>
<dbReference type="PATRIC" id="fig|1449351.3.peg.295"/>
<dbReference type="OrthoDB" id="9808609at2"/>
<dbReference type="GO" id="GO:0005524">
    <property type="term" value="F:ATP binding"/>
    <property type="evidence" value="ECO:0007669"/>
    <property type="project" value="UniProtKB-KW"/>
</dbReference>
<sequence>MAQPPLLQLTDISLTYGGDPVFDGLSLNVQPGDRVALVGRNGSGKSTLMRVMAGLTETDRGDRVVPPGATVGYMEQDPDLSGYETLGAFAASGLDPAEAYKVERASEGLKFDPARTVATASGGERRRAALAKLMAEDPDLMLLDEPTNHLDIEAIGWLETELRATRKAFVLISHDRRFLTELTRATLWIDRGAVRRSEQGFAHFETWRDKVWEDEDTQRHKLDRRIKAEARWAVEGISARRKRNMGRVRALQDMRETRASMIRRQGTAAMDLASGPTSGKRVIEAEGLAKRFGERTILRDFSLRVLRGDRVAFVGPNGVGKTTLIRMLTGEIAPDEGTVTLGTNLVPAVFDQTRAALDPDMTLWDSLTGDPDMRVSGKADQVLVRGEPKHVVAYLKDFLFDERRARAPVRSLSGGEKARLLLARLMARESNLLVLDEPTNDLDVETLDLLQDLIGEYDGTVMLISHDRDFLDRVATTTVAMEGDGLAVVYAGGWSDYRAQRAEGQAEAAPARPAAKPATAPKVEPKPAAARKSAGLSFTEKHRLQALPDEIARLEAEIGKLNQLLTDPDLALREPVKFRKATEALAERQSKLDAAETEWLSLEEKAEAAE</sequence>
<evidence type="ECO:0000256" key="6">
    <source>
        <dbReference type="SAM" id="MobiDB-lite"/>
    </source>
</evidence>
<evidence type="ECO:0000259" key="7">
    <source>
        <dbReference type="PROSITE" id="PS50893"/>
    </source>
</evidence>
<dbReference type="InterPro" id="IPR051309">
    <property type="entry name" value="ABCF_ATPase"/>
</dbReference>
<evidence type="ECO:0000256" key="3">
    <source>
        <dbReference type="ARBA" id="ARBA00049360"/>
    </source>
</evidence>
<dbReference type="PROSITE" id="PS00211">
    <property type="entry name" value="ABC_TRANSPORTER_1"/>
    <property type="match status" value="1"/>
</dbReference>
<keyword evidence="1" id="KW-0547">Nucleotide-binding</keyword>
<dbReference type="InterPro" id="IPR003593">
    <property type="entry name" value="AAA+_ATPase"/>
</dbReference>
<keyword evidence="5" id="KW-0175">Coiled coil</keyword>
<comment type="catalytic activity">
    <reaction evidence="3">
        <text>ATP + H2O = ADP + phosphate + H(+)</text>
        <dbReference type="Rhea" id="RHEA:13065"/>
        <dbReference type="ChEBI" id="CHEBI:15377"/>
        <dbReference type="ChEBI" id="CHEBI:15378"/>
        <dbReference type="ChEBI" id="CHEBI:30616"/>
        <dbReference type="ChEBI" id="CHEBI:43474"/>
        <dbReference type="ChEBI" id="CHEBI:456216"/>
    </reaction>
</comment>
<feature type="domain" description="ABC transporter" evidence="7">
    <location>
        <begin position="283"/>
        <end position="516"/>
    </location>
</feature>
<feature type="region of interest" description="Disordered" evidence="6">
    <location>
        <begin position="504"/>
        <end position="535"/>
    </location>
</feature>
<dbReference type="PANTHER" id="PTHR42855">
    <property type="entry name" value="ABC TRANSPORTER ATP-BINDING SUBUNIT"/>
    <property type="match status" value="1"/>
</dbReference>
<dbReference type="GO" id="GO:0003746">
    <property type="term" value="F:translation elongation factor activity"/>
    <property type="evidence" value="ECO:0007669"/>
    <property type="project" value="UniProtKB-KW"/>
</dbReference>
<evidence type="ECO:0000256" key="2">
    <source>
        <dbReference type="ARBA" id="ARBA00022840"/>
    </source>
</evidence>
<feature type="compositionally biased region" description="Low complexity" evidence="6">
    <location>
        <begin position="504"/>
        <end position="532"/>
    </location>
</feature>
<dbReference type="InterPro" id="IPR032524">
    <property type="entry name" value="ABC_tran_C"/>
</dbReference>
<dbReference type="SMART" id="SM00382">
    <property type="entry name" value="AAA"/>
    <property type="match status" value="2"/>
</dbReference>
<dbReference type="eggNOG" id="COG0488">
    <property type="taxonomic scope" value="Bacteria"/>
</dbReference>
<dbReference type="Proteomes" id="UP000023430">
    <property type="component" value="Unassembled WGS sequence"/>
</dbReference>
<evidence type="ECO:0000256" key="1">
    <source>
        <dbReference type="ARBA" id="ARBA00022741"/>
    </source>
</evidence>
<dbReference type="InterPro" id="IPR017871">
    <property type="entry name" value="ABC_transporter-like_CS"/>
</dbReference>
<dbReference type="FunFam" id="3.40.50.300:FF:000309">
    <property type="entry name" value="ABC transporter ATP-binding protein"/>
    <property type="match status" value="1"/>
</dbReference>
<dbReference type="Pfam" id="PF00005">
    <property type="entry name" value="ABC_tran"/>
    <property type="match status" value="2"/>
</dbReference>
<evidence type="ECO:0000256" key="5">
    <source>
        <dbReference type="SAM" id="Coils"/>
    </source>
</evidence>
<keyword evidence="2" id="KW-0067">ATP-binding</keyword>
<accession>X7FCM2</accession>
<dbReference type="PROSITE" id="PS50893">
    <property type="entry name" value="ABC_TRANSPORTER_2"/>
    <property type="match status" value="2"/>
</dbReference>
<dbReference type="InterPro" id="IPR003439">
    <property type="entry name" value="ABC_transporter-like_ATP-bd"/>
</dbReference>
<evidence type="ECO:0000313" key="9">
    <source>
        <dbReference type="Proteomes" id="UP000023430"/>
    </source>
</evidence>
<dbReference type="GO" id="GO:0016887">
    <property type="term" value="F:ATP hydrolysis activity"/>
    <property type="evidence" value="ECO:0007669"/>
    <property type="project" value="InterPro"/>
</dbReference>
<feature type="domain" description="ABC transporter" evidence="7">
    <location>
        <begin position="7"/>
        <end position="216"/>
    </location>
</feature>
<dbReference type="GO" id="GO:0003677">
    <property type="term" value="F:DNA binding"/>
    <property type="evidence" value="ECO:0007669"/>
    <property type="project" value="InterPro"/>
</dbReference>
<evidence type="ECO:0000256" key="4">
    <source>
        <dbReference type="ARBA" id="ARBA00061478"/>
    </source>
</evidence>
<dbReference type="AlphaFoldDB" id="X7FCM2"/>
<feature type="coiled-coil region" evidence="5">
    <location>
        <begin position="544"/>
        <end position="598"/>
    </location>
</feature>
<dbReference type="RefSeq" id="WP_043765623.1">
    <property type="nucleotide sequence ID" value="NZ_JAME01000002.1"/>
</dbReference>
<dbReference type="InterPro" id="IPR027417">
    <property type="entry name" value="P-loop_NTPase"/>
</dbReference>
<comment type="caution">
    <text evidence="8">The sequence shown here is derived from an EMBL/GenBank/DDBJ whole genome shotgun (WGS) entry which is preliminary data.</text>
</comment>
<dbReference type="STRING" id="1449351.RISW2_07475"/>
<gene>
    <name evidence="8" type="ORF">RISW2_07475</name>
</gene>